<keyword evidence="2" id="KW-1185">Reference proteome</keyword>
<dbReference type="EMBL" id="JANBPK010000812">
    <property type="protein sequence ID" value="KAJ2931068.1"/>
    <property type="molecule type" value="Genomic_DNA"/>
</dbReference>
<evidence type="ECO:0000313" key="2">
    <source>
        <dbReference type="Proteomes" id="UP001140091"/>
    </source>
</evidence>
<gene>
    <name evidence="1" type="ORF">H1R20_g6062</name>
</gene>
<organism evidence="1 2">
    <name type="scientific">Candolleomyces eurysporus</name>
    <dbReference type="NCBI Taxonomy" id="2828524"/>
    <lineage>
        <taxon>Eukaryota</taxon>
        <taxon>Fungi</taxon>
        <taxon>Dikarya</taxon>
        <taxon>Basidiomycota</taxon>
        <taxon>Agaricomycotina</taxon>
        <taxon>Agaricomycetes</taxon>
        <taxon>Agaricomycetidae</taxon>
        <taxon>Agaricales</taxon>
        <taxon>Agaricineae</taxon>
        <taxon>Psathyrellaceae</taxon>
        <taxon>Candolleomyces</taxon>
    </lineage>
</organism>
<dbReference type="OrthoDB" id="10390464at2759"/>
<name>A0A9W8JHR9_9AGAR</name>
<dbReference type="Proteomes" id="UP001140091">
    <property type="component" value="Unassembled WGS sequence"/>
</dbReference>
<protein>
    <submittedName>
        <fullName evidence="1">Uncharacterized protein</fullName>
    </submittedName>
</protein>
<comment type="caution">
    <text evidence="1">The sequence shown here is derived from an EMBL/GenBank/DDBJ whole genome shotgun (WGS) entry which is preliminary data.</text>
</comment>
<reference evidence="1" key="1">
    <citation type="submission" date="2022-06" db="EMBL/GenBank/DDBJ databases">
        <title>Genome Sequence of Candolleomyces eurysporus.</title>
        <authorList>
            <person name="Buettner E."/>
        </authorList>
    </citation>
    <scope>NUCLEOTIDE SEQUENCE</scope>
    <source>
        <strain evidence="1">VTCC 930004</strain>
    </source>
</reference>
<proteinExistence type="predicted"/>
<evidence type="ECO:0000313" key="1">
    <source>
        <dbReference type="EMBL" id="KAJ2931068.1"/>
    </source>
</evidence>
<accession>A0A9W8JHR9</accession>
<dbReference type="AlphaFoldDB" id="A0A9W8JHR9"/>
<feature type="non-terminal residue" evidence="1">
    <location>
        <position position="1"/>
    </location>
</feature>
<sequence>MPRVRPGWTPKQSVYLRLAAIEYLRVIHAEQQCDEYLETFFQEWLISYGMPKALEGAGLEAALVLLKKRVVATIKWHAFGGEKRLKVSVKARIHAVKKSLKRDLFYLWDLPEHLPLPTRANHDPSTGLELEFGGMKF</sequence>